<dbReference type="Gene3D" id="3.30.465.10">
    <property type="match status" value="1"/>
</dbReference>
<dbReference type="OrthoDB" id="9983560at2759"/>
<accession>A0A4Z0YQI0</accession>
<keyword evidence="6" id="KW-0732">Signal</keyword>
<gene>
    <name evidence="8" type="ORF">E0Z10_g9927</name>
</gene>
<comment type="similarity">
    <text evidence="2">Belongs to the oxygen-dependent FAD-linked oxidoreductase family.</text>
</comment>
<dbReference type="STRING" id="37992.A0A4Z0YQI0"/>
<comment type="cofactor">
    <cofactor evidence="1">
        <name>FAD</name>
        <dbReference type="ChEBI" id="CHEBI:57692"/>
    </cofactor>
</comment>
<dbReference type="Proteomes" id="UP000297716">
    <property type="component" value="Unassembled WGS sequence"/>
</dbReference>
<dbReference type="PROSITE" id="PS51387">
    <property type="entry name" value="FAD_PCMH"/>
    <property type="match status" value="1"/>
</dbReference>
<evidence type="ECO:0000259" key="7">
    <source>
        <dbReference type="PROSITE" id="PS51387"/>
    </source>
</evidence>
<evidence type="ECO:0000256" key="3">
    <source>
        <dbReference type="ARBA" id="ARBA00022630"/>
    </source>
</evidence>
<comment type="caution">
    <text evidence="8">The sequence shown here is derived from an EMBL/GenBank/DDBJ whole genome shotgun (WGS) entry which is preliminary data.</text>
</comment>
<evidence type="ECO:0000256" key="4">
    <source>
        <dbReference type="ARBA" id="ARBA00022827"/>
    </source>
</evidence>
<evidence type="ECO:0000313" key="9">
    <source>
        <dbReference type="Proteomes" id="UP000297716"/>
    </source>
</evidence>
<dbReference type="GO" id="GO:0016491">
    <property type="term" value="F:oxidoreductase activity"/>
    <property type="evidence" value="ECO:0007669"/>
    <property type="project" value="UniProtKB-KW"/>
</dbReference>
<evidence type="ECO:0000256" key="2">
    <source>
        <dbReference type="ARBA" id="ARBA00005466"/>
    </source>
</evidence>
<proteinExistence type="inferred from homology"/>
<dbReference type="InterPro" id="IPR050416">
    <property type="entry name" value="FAD-linked_Oxidoreductase"/>
</dbReference>
<dbReference type="InterPro" id="IPR036318">
    <property type="entry name" value="FAD-bd_PCMH-like_sf"/>
</dbReference>
<keyword evidence="9" id="KW-1185">Reference proteome</keyword>
<feature type="chain" id="PRO_5021227208" description="FAD-binding PCMH-type domain-containing protein" evidence="6">
    <location>
        <begin position="18"/>
        <end position="511"/>
    </location>
</feature>
<name>A0A4Z0YQI0_9PEZI</name>
<dbReference type="Pfam" id="PF01565">
    <property type="entry name" value="FAD_binding_4"/>
    <property type="match status" value="1"/>
</dbReference>
<evidence type="ECO:0000256" key="5">
    <source>
        <dbReference type="ARBA" id="ARBA00023002"/>
    </source>
</evidence>
<dbReference type="SUPFAM" id="SSF56176">
    <property type="entry name" value="FAD-binding/transporter-associated domain-like"/>
    <property type="match status" value="1"/>
</dbReference>
<dbReference type="InterPro" id="IPR016166">
    <property type="entry name" value="FAD-bd_PCMH"/>
</dbReference>
<dbReference type="AlphaFoldDB" id="A0A4Z0YQI0"/>
<organism evidence="8 9">
    <name type="scientific">Xylaria hypoxylon</name>
    <dbReference type="NCBI Taxonomy" id="37992"/>
    <lineage>
        <taxon>Eukaryota</taxon>
        <taxon>Fungi</taxon>
        <taxon>Dikarya</taxon>
        <taxon>Ascomycota</taxon>
        <taxon>Pezizomycotina</taxon>
        <taxon>Sordariomycetes</taxon>
        <taxon>Xylariomycetidae</taxon>
        <taxon>Xylariales</taxon>
        <taxon>Xylariaceae</taxon>
        <taxon>Xylaria</taxon>
    </lineage>
</organism>
<evidence type="ECO:0000256" key="6">
    <source>
        <dbReference type="SAM" id="SignalP"/>
    </source>
</evidence>
<sequence length="511" mass="55135">MLSLITPILLFTGLAVGAAVQKSSSPPTCKYIPGDKGWPSAELWNRLNSTVGGRLIATHPLAETCHGDTFSSTECEYLQENWLVPDVFMLTDSDSTPLPGEILHPWFTNQTCDPFTPNMTPCELGNYVSYSIEITGVHEIVAGLSFARKNNVRLVIKNSGHECVTFPPPPPPPSVIASRFQLEQIRVLIILPFILYRVDEDTILNSYFGKSTGKGALALWTHNLNRQEVVQYKSQHYTGPALKAQSGVTGAQMAEFAFKHGYRAVVGSCPDVGVVGGFTQGGGISLMSGVYGLGADNVLEWEVVTVDGRHITATPTRNADLYWALSGGGGGTYAVVVSMTTRLFKDGTTSGAMVEFRIDSVGGVEQYWDAVGIFFDQLRSLISTYGFDADIIVTNDTLSIFSLISASHTAAELQTLMQPLVEQLEGVRKGQNNTLQQVVTSNTSDATSYFKLYSTTLEPLIAPNPLTPVLGGRFVSRANMDENPGAVIDAMRVAVDGGKFTLAVSALNLTT</sequence>
<dbReference type="EMBL" id="SKBN01000342">
    <property type="protein sequence ID" value="TGJ78842.1"/>
    <property type="molecule type" value="Genomic_DNA"/>
</dbReference>
<feature type="non-terminal residue" evidence="8">
    <location>
        <position position="511"/>
    </location>
</feature>
<dbReference type="InterPro" id="IPR016169">
    <property type="entry name" value="FAD-bd_PCMH_sub2"/>
</dbReference>
<feature type="signal peptide" evidence="6">
    <location>
        <begin position="1"/>
        <end position="17"/>
    </location>
</feature>
<reference evidence="8 9" key="1">
    <citation type="submission" date="2019-03" db="EMBL/GenBank/DDBJ databases">
        <title>Draft genome sequence of Xylaria hypoxylon DSM 108379, a ubiquitous saprotrophic-parasitic fungi on hardwood.</title>
        <authorList>
            <person name="Buettner E."/>
            <person name="Leonhardt S."/>
            <person name="Gebauer A.M."/>
            <person name="Liers C."/>
            <person name="Hofrichter M."/>
            <person name="Kellner H."/>
        </authorList>
    </citation>
    <scope>NUCLEOTIDE SEQUENCE [LARGE SCALE GENOMIC DNA]</scope>
    <source>
        <strain evidence="8 9">DSM 108379</strain>
    </source>
</reference>
<keyword evidence="4" id="KW-0274">FAD</keyword>
<dbReference type="PANTHER" id="PTHR42973:SF39">
    <property type="entry name" value="FAD-BINDING PCMH-TYPE DOMAIN-CONTAINING PROTEIN"/>
    <property type="match status" value="1"/>
</dbReference>
<feature type="domain" description="FAD-binding PCMH-type" evidence="7">
    <location>
        <begin position="124"/>
        <end position="346"/>
    </location>
</feature>
<dbReference type="PANTHER" id="PTHR42973">
    <property type="entry name" value="BINDING OXIDOREDUCTASE, PUTATIVE (AFU_ORTHOLOGUE AFUA_1G17690)-RELATED"/>
    <property type="match status" value="1"/>
</dbReference>
<evidence type="ECO:0000313" key="8">
    <source>
        <dbReference type="EMBL" id="TGJ78842.1"/>
    </source>
</evidence>
<dbReference type="InterPro" id="IPR006094">
    <property type="entry name" value="Oxid_FAD_bind_N"/>
</dbReference>
<keyword evidence="3" id="KW-0285">Flavoprotein</keyword>
<evidence type="ECO:0000256" key="1">
    <source>
        <dbReference type="ARBA" id="ARBA00001974"/>
    </source>
</evidence>
<protein>
    <recommendedName>
        <fullName evidence="7">FAD-binding PCMH-type domain-containing protein</fullName>
    </recommendedName>
</protein>
<keyword evidence="5" id="KW-0560">Oxidoreductase</keyword>
<dbReference type="GO" id="GO:0071949">
    <property type="term" value="F:FAD binding"/>
    <property type="evidence" value="ECO:0007669"/>
    <property type="project" value="InterPro"/>
</dbReference>